<name>S7Q6J9_GLOTA</name>
<protein>
    <submittedName>
        <fullName evidence="2">Uncharacterized protein</fullName>
    </submittedName>
</protein>
<dbReference type="eggNOG" id="ENOG502R21F">
    <property type="taxonomic scope" value="Eukaryota"/>
</dbReference>
<dbReference type="AlphaFoldDB" id="S7Q6J9"/>
<accession>S7Q6J9</accession>
<organism evidence="2 3">
    <name type="scientific">Gloeophyllum trabeum (strain ATCC 11539 / FP-39264 / Madison 617)</name>
    <name type="common">Brown rot fungus</name>
    <dbReference type="NCBI Taxonomy" id="670483"/>
    <lineage>
        <taxon>Eukaryota</taxon>
        <taxon>Fungi</taxon>
        <taxon>Dikarya</taxon>
        <taxon>Basidiomycota</taxon>
        <taxon>Agaricomycotina</taxon>
        <taxon>Agaricomycetes</taxon>
        <taxon>Gloeophyllales</taxon>
        <taxon>Gloeophyllaceae</taxon>
        <taxon>Gloeophyllum</taxon>
    </lineage>
</organism>
<dbReference type="KEGG" id="gtr:GLOTRDRAFT_93674"/>
<dbReference type="EMBL" id="KB469302">
    <property type="protein sequence ID" value="EPQ55142.1"/>
    <property type="molecule type" value="Genomic_DNA"/>
</dbReference>
<gene>
    <name evidence="2" type="ORF">GLOTRDRAFT_93674</name>
</gene>
<reference evidence="2 3" key="1">
    <citation type="journal article" date="2012" name="Science">
        <title>The Paleozoic origin of enzymatic lignin decomposition reconstructed from 31 fungal genomes.</title>
        <authorList>
            <person name="Floudas D."/>
            <person name="Binder M."/>
            <person name="Riley R."/>
            <person name="Barry K."/>
            <person name="Blanchette R.A."/>
            <person name="Henrissat B."/>
            <person name="Martinez A.T."/>
            <person name="Otillar R."/>
            <person name="Spatafora J.W."/>
            <person name="Yadav J.S."/>
            <person name="Aerts A."/>
            <person name="Benoit I."/>
            <person name="Boyd A."/>
            <person name="Carlson A."/>
            <person name="Copeland A."/>
            <person name="Coutinho P.M."/>
            <person name="de Vries R.P."/>
            <person name="Ferreira P."/>
            <person name="Findley K."/>
            <person name="Foster B."/>
            <person name="Gaskell J."/>
            <person name="Glotzer D."/>
            <person name="Gorecki P."/>
            <person name="Heitman J."/>
            <person name="Hesse C."/>
            <person name="Hori C."/>
            <person name="Igarashi K."/>
            <person name="Jurgens J.A."/>
            <person name="Kallen N."/>
            <person name="Kersten P."/>
            <person name="Kohler A."/>
            <person name="Kuees U."/>
            <person name="Kumar T.K.A."/>
            <person name="Kuo A."/>
            <person name="LaButti K."/>
            <person name="Larrondo L.F."/>
            <person name="Lindquist E."/>
            <person name="Ling A."/>
            <person name="Lombard V."/>
            <person name="Lucas S."/>
            <person name="Lundell T."/>
            <person name="Martin R."/>
            <person name="McLaughlin D.J."/>
            <person name="Morgenstern I."/>
            <person name="Morin E."/>
            <person name="Murat C."/>
            <person name="Nagy L.G."/>
            <person name="Nolan M."/>
            <person name="Ohm R.A."/>
            <person name="Patyshakuliyeva A."/>
            <person name="Rokas A."/>
            <person name="Ruiz-Duenas F.J."/>
            <person name="Sabat G."/>
            <person name="Salamov A."/>
            <person name="Samejima M."/>
            <person name="Schmutz J."/>
            <person name="Slot J.C."/>
            <person name="St John F."/>
            <person name="Stenlid J."/>
            <person name="Sun H."/>
            <person name="Sun S."/>
            <person name="Syed K."/>
            <person name="Tsang A."/>
            <person name="Wiebenga A."/>
            <person name="Young D."/>
            <person name="Pisabarro A."/>
            <person name="Eastwood D.C."/>
            <person name="Martin F."/>
            <person name="Cullen D."/>
            <person name="Grigoriev I.V."/>
            <person name="Hibbett D.S."/>
        </authorList>
    </citation>
    <scope>NUCLEOTIDE SEQUENCE [LARGE SCALE GENOMIC DNA]</scope>
    <source>
        <strain evidence="2 3">ATCC 11539</strain>
    </source>
</reference>
<keyword evidence="1" id="KW-0732">Signal</keyword>
<evidence type="ECO:0000256" key="1">
    <source>
        <dbReference type="SAM" id="SignalP"/>
    </source>
</evidence>
<dbReference type="HOGENOM" id="CLU_1277735_0_0_1"/>
<dbReference type="Proteomes" id="UP000030669">
    <property type="component" value="Unassembled WGS sequence"/>
</dbReference>
<dbReference type="STRING" id="670483.S7Q6J9"/>
<dbReference type="GeneID" id="19309535"/>
<dbReference type="RefSeq" id="XP_007866304.1">
    <property type="nucleotide sequence ID" value="XM_007868113.1"/>
</dbReference>
<feature type="signal peptide" evidence="1">
    <location>
        <begin position="1"/>
        <end position="20"/>
    </location>
</feature>
<evidence type="ECO:0000313" key="2">
    <source>
        <dbReference type="EMBL" id="EPQ55142.1"/>
    </source>
</evidence>
<sequence length="216" mass="24184">MPQVINLALWGPYMWPLLEALTEMGLPSTEDHSGQDAGQPTTARPRFPCRSLHTFDHIPATTFRTWSKSPIAQHFLGGLTHLRLENCQMSPFIPVEHLTNITHIAVPGLHLYSQRVLYEMLDSILELETLQMLVVVLPPPPGENDDVSRVGSSIVEEYYSFQSVYFAFRTGNLTPAEWQDDIGMGAGSIWNSSIPLRKLADGSLTVEQLVANNWRA</sequence>
<feature type="chain" id="PRO_5004543871" evidence="1">
    <location>
        <begin position="21"/>
        <end position="216"/>
    </location>
</feature>
<evidence type="ECO:0000313" key="3">
    <source>
        <dbReference type="Proteomes" id="UP000030669"/>
    </source>
</evidence>
<keyword evidence="3" id="KW-1185">Reference proteome</keyword>
<proteinExistence type="predicted"/>
<dbReference type="OrthoDB" id="2795673at2759"/>